<evidence type="ECO:0000313" key="8">
    <source>
        <dbReference type="EMBL" id="MBL3690249.1"/>
    </source>
</evidence>
<name>A0ABS1SQI5_9MICO</name>
<evidence type="ECO:0000256" key="2">
    <source>
        <dbReference type="ARBA" id="ARBA00022475"/>
    </source>
</evidence>
<feature type="transmembrane region" description="Helical" evidence="7">
    <location>
        <begin position="240"/>
        <end position="259"/>
    </location>
</feature>
<feature type="compositionally biased region" description="Basic residues" evidence="6">
    <location>
        <begin position="8"/>
        <end position="18"/>
    </location>
</feature>
<feature type="transmembrane region" description="Helical" evidence="7">
    <location>
        <begin position="62"/>
        <end position="86"/>
    </location>
</feature>
<gene>
    <name evidence="8" type="ORF">D3226_09780</name>
</gene>
<dbReference type="Pfam" id="PF13520">
    <property type="entry name" value="AA_permease_2"/>
    <property type="match status" value="1"/>
</dbReference>
<evidence type="ECO:0000256" key="5">
    <source>
        <dbReference type="ARBA" id="ARBA00023136"/>
    </source>
</evidence>
<dbReference type="InterPro" id="IPR050367">
    <property type="entry name" value="APC_superfamily"/>
</dbReference>
<feature type="transmembrane region" description="Helical" evidence="7">
    <location>
        <begin position="377"/>
        <end position="396"/>
    </location>
</feature>
<dbReference type="Gene3D" id="1.20.1740.10">
    <property type="entry name" value="Amino acid/polyamine transporter I"/>
    <property type="match status" value="1"/>
</dbReference>
<feature type="transmembrane region" description="Helical" evidence="7">
    <location>
        <begin position="465"/>
        <end position="485"/>
    </location>
</feature>
<dbReference type="PIRSF" id="PIRSF006060">
    <property type="entry name" value="AA_transporter"/>
    <property type="match status" value="1"/>
</dbReference>
<feature type="transmembrane region" description="Helical" evidence="7">
    <location>
        <begin position="199"/>
        <end position="220"/>
    </location>
</feature>
<feature type="transmembrane region" description="Helical" evidence="7">
    <location>
        <begin position="441"/>
        <end position="459"/>
    </location>
</feature>
<evidence type="ECO:0000256" key="7">
    <source>
        <dbReference type="SAM" id="Phobius"/>
    </source>
</evidence>
<keyword evidence="5 7" id="KW-0472">Membrane</keyword>
<feature type="transmembrane region" description="Helical" evidence="7">
    <location>
        <begin position="402"/>
        <end position="421"/>
    </location>
</feature>
<organism evidence="8 9">
    <name type="scientific">Leucobacter chromiireducens subsp. chromiireducens</name>
    <dbReference type="NCBI Taxonomy" id="660067"/>
    <lineage>
        <taxon>Bacteria</taxon>
        <taxon>Bacillati</taxon>
        <taxon>Actinomycetota</taxon>
        <taxon>Actinomycetes</taxon>
        <taxon>Micrococcales</taxon>
        <taxon>Microbacteriaceae</taxon>
        <taxon>Leucobacter</taxon>
    </lineage>
</organism>
<dbReference type="PANTHER" id="PTHR42770:SF8">
    <property type="entry name" value="PUTRESCINE IMPORTER PUUP"/>
    <property type="match status" value="1"/>
</dbReference>
<reference evidence="8 9" key="1">
    <citation type="submission" date="2018-09" db="EMBL/GenBank/DDBJ databases">
        <title>Comparative genomics of Leucobacter spp.</title>
        <authorList>
            <person name="Reis A.C."/>
            <person name="Kolvenbach B.A."/>
            <person name="Corvini P.F.X."/>
            <person name="Nunes O.C."/>
        </authorList>
    </citation>
    <scope>NUCLEOTIDE SEQUENCE [LARGE SCALE GENOMIC DNA]</scope>
    <source>
        <strain evidence="8 9">L-1</strain>
    </source>
</reference>
<keyword evidence="9" id="KW-1185">Reference proteome</keyword>
<evidence type="ECO:0000256" key="1">
    <source>
        <dbReference type="ARBA" id="ARBA00004651"/>
    </source>
</evidence>
<proteinExistence type="predicted"/>
<accession>A0ABS1SQI5</accession>
<evidence type="ECO:0000313" key="9">
    <source>
        <dbReference type="Proteomes" id="UP001646141"/>
    </source>
</evidence>
<feature type="transmembrane region" description="Helical" evidence="7">
    <location>
        <begin position="98"/>
        <end position="117"/>
    </location>
</feature>
<dbReference type="EMBL" id="QYAD01000003">
    <property type="protein sequence ID" value="MBL3690249.1"/>
    <property type="molecule type" value="Genomic_DNA"/>
</dbReference>
<dbReference type="PANTHER" id="PTHR42770">
    <property type="entry name" value="AMINO ACID TRANSPORTER-RELATED"/>
    <property type="match status" value="1"/>
</dbReference>
<feature type="transmembrane region" description="Helical" evidence="7">
    <location>
        <begin position="171"/>
        <end position="192"/>
    </location>
</feature>
<evidence type="ECO:0000256" key="3">
    <source>
        <dbReference type="ARBA" id="ARBA00022692"/>
    </source>
</evidence>
<feature type="transmembrane region" description="Helical" evidence="7">
    <location>
        <begin position="280"/>
        <end position="303"/>
    </location>
</feature>
<feature type="transmembrane region" description="Helical" evidence="7">
    <location>
        <begin position="138"/>
        <end position="165"/>
    </location>
</feature>
<feature type="transmembrane region" description="Helical" evidence="7">
    <location>
        <begin position="332"/>
        <end position="357"/>
    </location>
</feature>
<keyword evidence="2" id="KW-1003">Cell membrane</keyword>
<evidence type="ECO:0000256" key="4">
    <source>
        <dbReference type="ARBA" id="ARBA00022989"/>
    </source>
</evidence>
<feature type="region of interest" description="Disordered" evidence="6">
    <location>
        <begin position="1"/>
        <end position="35"/>
    </location>
</feature>
<comment type="caution">
    <text evidence="8">The sequence shown here is derived from an EMBL/GenBank/DDBJ whole genome shotgun (WGS) entry which is preliminary data.</text>
</comment>
<sequence length="520" mass="55818">MPSGSPKIRSKSRRKRSLKSACSARGSPETALSPHNPQVRTLRRFKGDIVSASNQPQLKRSLGLVGLTLFGVTYMTVITVFTTYGIVNQVTDGHLPAAYVIAVVAMLFTAASYGAMVRRYPVAGSAYTYTQQSFGGAAGFLTGWVMLLDYLFIPMINFMLIGIYLNTQFPAIPVWVFTLAALLLVLLFNILGINLVNKVNFAIIALSVLLVVIFMVLAFKHALGGNTEISLIEPFTFGEGGIGAIASGAAILALSFLGFDAVSTLSEEAKRPRKDIPRAIVLSTLIGGLFFILVSWAGAVAYAPDWSSLSDAEIEAAGVTVMNNIGGEAFTAFFVAVYVVGAFGSGMTGQVSVSRILYAMGRDGMLPKPLSRLHQRFGTPIVAAVTVSVFALSSLFLSLDTVAFMISFGALAAFAMVNLSVIRTYLFPKGGRREPVTATRVLKYAVAPLIGFALTIWLWTSLEALTWLVGAIWIVVGIVIIAIVTKGFRKPVPMMDFSEGDPTTEQIDALGEEYPLEGTR</sequence>
<protein>
    <submittedName>
        <fullName evidence="8">APC family permease</fullName>
    </submittedName>
</protein>
<keyword evidence="3 7" id="KW-0812">Transmembrane</keyword>
<dbReference type="InterPro" id="IPR002293">
    <property type="entry name" value="AA/rel_permease1"/>
</dbReference>
<keyword evidence="4 7" id="KW-1133">Transmembrane helix</keyword>
<dbReference type="Proteomes" id="UP001646141">
    <property type="component" value="Unassembled WGS sequence"/>
</dbReference>
<comment type="subcellular location">
    <subcellularLocation>
        <location evidence="1">Cell membrane</location>
        <topology evidence="1">Multi-pass membrane protein</topology>
    </subcellularLocation>
</comment>
<evidence type="ECO:0000256" key="6">
    <source>
        <dbReference type="SAM" id="MobiDB-lite"/>
    </source>
</evidence>